<feature type="domain" description="MARVEL" evidence="7">
    <location>
        <begin position="54"/>
        <end position="185"/>
    </location>
</feature>
<proteinExistence type="predicted"/>
<dbReference type="InterPro" id="IPR050578">
    <property type="entry name" value="MARVEL-CKLF_proteins"/>
</dbReference>
<sequence>MKPAELELTDSTEWRNTSVERNLLWSSSIMTDAVYTSTTTPNPGDSFCLIPSAHLDRNRFILKVVEVVLSFIAFILEETVDSCFSCSPLYFFEFVSCTAFLFTLLLLVLLSTKLHKKIGIEDWSKVDLIYTGVIALLLFISSCVFATDRGHLVQATVAVVRKRPRTHTTLLSYLLNLPFSFLLYLLLSFPSWLTVCYQVTYSSALLLLCRPGLWLLGDCGVFR</sequence>
<keyword evidence="4 5" id="KW-0472">Membrane</keyword>
<name>A0A669BJQ4_ORENI</name>
<gene>
    <name evidence="8" type="primary">cmtm6</name>
</gene>
<dbReference type="PANTHER" id="PTHR22776:SF25">
    <property type="entry name" value="CKLF-LIKE MARVEL TRANSMEMBRANE DOMAIN-CONTAINING PROTEIN 6"/>
    <property type="match status" value="1"/>
</dbReference>
<reference evidence="8" key="2">
    <citation type="submission" date="2025-08" db="UniProtKB">
        <authorList>
            <consortium name="Ensembl"/>
        </authorList>
    </citation>
    <scope>IDENTIFICATION</scope>
</reference>
<keyword evidence="9" id="KW-1185">Reference proteome</keyword>
<organism evidence="8 9">
    <name type="scientific">Oreochromis niloticus</name>
    <name type="common">Nile tilapia</name>
    <name type="synonym">Tilapia nilotica</name>
    <dbReference type="NCBI Taxonomy" id="8128"/>
    <lineage>
        <taxon>Eukaryota</taxon>
        <taxon>Metazoa</taxon>
        <taxon>Chordata</taxon>
        <taxon>Craniata</taxon>
        <taxon>Vertebrata</taxon>
        <taxon>Euteleostomi</taxon>
        <taxon>Actinopterygii</taxon>
        <taxon>Neopterygii</taxon>
        <taxon>Teleostei</taxon>
        <taxon>Neoteleostei</taxon>
        <taxon>Acanthomorphata</taxon>
        <taxon>Ovalentaria</taxon>
        <taxon>Cichlomorphae</taxon>
        <taxon>Cichliformes</taxon>
        <taxon>Cichlidae</taxon>
        <taxon>African cichlids</taxon>
        <taxon>Pseudocrenilabrinae</taxon>
        <taxon>Oreochromini</taxon>
        <taxon>Oreochromis</taxon>
    </lineage>
</organism>
<evidence type="ECO:0000256" key="5">
    <source>
        <dbReference type="PROSITE-ProRule" id="PRU00581"/>
    </source>
</evidence>
<evidence type="ECO:0000256" key="2">
    <source>
        <dbReference type="ARBA" id="ARBA00022692"/>
    </source>
</evidence>
<feature type="transmembrane region" description="Helical" evidence="6">
    <location>
        <begin position="168"/>
        <end position="187"/>
    </location>
</feature>
<protein>
    <recommendedName>
        <fullName evidence="7">MARVEL domain-containing protein</fullName>
    </recommendedName>
</protein>
<keyword evidence="2 5" id="KW-0812">Transmembrane</keyword>
<dbReference type="PANTHER" id="PTHR22776">
    <property type="entry name" value="MARVEL-CONTAINING POTENTIAL LIPID RAFT-ASSOCIATED PROTEIN"/>
    <property type="match status" value="1"/>
</dbReference>
<evidence type="ECO:0000259" key="7">
    <source>
        <dbReference type="PROSITE" id="PS51225"/>
    </source>
</evidence>
<evidence type="ECO:0000256" key="1">
    <source>
        <dbReference type="ARBA" id="ARBA00004141"/>
    </source>
</evidence>
<dbReference type="PROSITE" id="PS51225">
    <property type="entry name" value="MARVEL"/>
    <property type="match status" value="1"/>
</dbReference>
<evidence type="ECO:0000313" key="9">
    <source>
        <dbReference type="Proteomes" id="UP000005207"/>
    </source>
</evidence>
<dbReference type="GeneTree" id="ENSGT00940000157911"/>
<dbReference type="InterPro" id="IPR008253">
    <property type="entry name" value="Marvel"/>
</dbReference>
<accession>A0A669BJQ4</accession>
<dbReference type="Pfam" id="PF01284">
    <property type="entry name" value="MARVEL"/>
    <property type="match status" value="1"/>
</dbReference>
<evidence type="ECO:0000256" key="3">
    <source>
        <dbReference type="ARBA" id="ARBA00022989"/>
    </source>
</evidence>
<feature type="transmembrane region" description="Helical" evidence="6">
    <location>
        <begin position="128"/>
        <end position="147"/>
    </location>
</feature>
<keyword evidence="3 6" id="KW-1133">Transmembrane helix</keyword>
<dbReference type="InParanoid" id="A0A669BJQ4"/>
<dbReference type="Proteomes" id="UP000005207">
    <property type="component" value="Linkage group LG11"/>
</dbReference>
<comment type="subcellular location">
    <subcellularLocation>
        <location evidence="1">Membrane</location>
        <topology evidence="1">Multi-pass membrane protein</topology>
    </subcellularLocation>
</comment>
<feature type="transmembrane region" description="Helical" evidence="6">
    <location>
        <begin position="89"/>
        <end position="108"/>
    </location>
</feature>
<reference evidence="8" key="3">
    <citation type="submission" date="2025-09" db="UniProtKB">
        <authorList>
            <consortium name="Ensembl"/>
        </authorList>
    </citation>
    <scope>IDENTIFICATION</scope>
</reference>
<evidence type="ECO:0000256" key="4">
    <source>
        <dbReference type="ARBA" id="ARBA00023136"/>
    </source>
</evidence>
<evidence type="ECO:0000256" key="6">
    <source>
        <dbReference type="SAM" id="Phobius"/>
    </source>
</evidence>
<dbReference type="Ensembl" id="ENSONIT00000067169.1">
    <property type="protein sequence ID" value="ENSONIP00000035968.1"/>
    <property type="gene ID" value="ENSONIG00000002059.2"/>
</dbReference>
<reference evidence="9" key="1">
    <citation type="submission" date="2012-01" db="EMBL/GenBank/DDBJ databases">
        <title>The Genome Sequence of Oreochromis niloticus (Nile Tilapia).</title>
        <authorList>
            <consortium name="Broad Institute Genome Assembly Team"/>
            <consortium name="Broad Institute Sequencing Platform"/>
            <person name="Di Palma F."/>
            <person name="Johnson J."/>
            <person name="Lander E.S."/>
            <person name="Lindblad-Toh K."/>
        </authorList>
    </citation>
    <scope>NUCLEOTIDE SEQUENCE [LARGE SCALE GENOMIC DNA]</scope>
</reference>
<dbReference type="AlphaFoldDB" id="A0A669BJQ4"/>
<dbReference type="GO" id="GO:0016020">
    <property type="term" value="C:membrane"/>
    <property type="evidence" value="ECO:0007669"/>
    <property type="project" value="UniProtKB-SubCell"/>
</dbReference>
<evidence type="ECO:0000313" key="8">
    <source>
        <dbReference type="Ensembl" id="ENSONIP00000035968.1"/>
    </source>
</evidence>